<gene>
    <name evidence="2" type="ORF">AKJ09_02509</name>
</gene>
<feature type="region of interest" description="Disordered" evidence="1">
    <location>
        <begin position="1"/>
        <end position="67"/>
    </location>
</feature>
<accession>A0A0K1PQM9</accession>
<dbReference type="KEGG" id="llu:AKJ09_02509"/>
<dbReference type="EMBL" id="CP012333">
    <property type="protein sequence ID" value="AKU95845.1"/>
    <property type="molecule type" value="Genomic_DNA"/>
</dbReference>
<reference evidence="2 3" key="1">
    <citation type="submission" date="2015-08" db="EMBL/GenBank/DDBJ databases">
        <authorList>
            <person name="Babu N.S."/>
            <person name="Beckwith C.J."/>
            <person name="Beseler K.G."/>
            <person name="Brison A."/>
            <person name="Carone J.V."/>
            <person name="Caskin T.P."/>
            <person name="Diamond M."/>
            <person name="Durham M.E."/>
            <person name="Foxe J.M."/>
            <person name="Go M."/>
            <person name="Henderson B.A."/>
            <person name="Jones I.B."/>
            <person name="McGettigan J.A."/>
            <person name="Micheletti S.J."/>
            <person name="Nasrallah M.E."/>
            <person name="Ortiz D."/>
            <person name="Piller C.R."/>
            <person name="Privatt S.R."/>
            <person name="Schneider S.L."/>
            <person name="Sharp S."/>
            <person name="Smith T.C."/>
            <person name="Stanton J.D."/>
            <person name="Ullery H.E."/>
            <person name="Wilson R.J."/>
            <person name="Serrano M.G."/>
            <person name="Buck G."/>
            <person name="Lee V."/>
            <person name="Wang Y."/>
            <person name="Carvalho R."/>
            <person name="Voegtly L."/>
            <person name="Shi R."/>
            <person name="Duckworth R."/>
            <person name="Johnson A."/>
            <person name="Loviza R."/>
            <person name="Walstead R."/>
            <person name="Shah Z."/>
            <person name="Kiflezghi M."/>
            <person name="Wade K."/>
            <person name="Ball S.L."/>
            <person name="Bradley K.W."/>
            <person name="Asai D.J."/>
            <person name="Bowman C.A."/>
            <person name="Russell D.A."/>
            <person name="Pope W.H."/>
            <person name="Jacobs-Sera D."/>
            <person name="Hendrix R.W."/>
            <person name="Hatfull G.F."/>
        </authorList>
    </citation>
    <scope>NUCLEOTIDE SEQUENCE [LARGE SCALE GENOMIC DNA]</scope>
    <source>
        <strain evidence="2 3">DSM 27648</strain>
    </source>
</reference>
<evidence type="ECO:0000313" key="3">
    <source>
        <dbReference type="Proteomes" id="UP000064967"/>
    </source>
</evidence>
<protein>
    <submittedName>
        <fullName evidence="2">Uncharacterized protein</fullName>
    </submittedName>
</protein>
<organism evidence="2 3">
    <name type="scientific">Labilithrix luteola</name>
    <dbReference type="NCBI Taxonomy" id="1391654"/>
    <lineage>
        <taxon>Bacteria</taxon>
        <taxon>Pseudomonadati</taxon>
        <taxon>Myxococcota</taxon>
        <taxon>Polyangia</taxon>
        <taxon>Polyangiales</taxon>
        <taxon>Labilitrichaceae</taxon>
        <taxon>Labilithrix</taxon>
    </lineage>
</organism>
<dbReference type="Proteomes" id="UP000064967">
    <property type="component" value="Chromosome"/>
</dbReference>
<proteinExistence type="predicted"/>
<sequence length="67" mass="7258">MLGESKVHGTKQGMHGRQLHDPSVTVGAHANGPFADHVAESASRPRLGRHAHIIDSKRDRHSSKATM</sequence>
<keyword evidence="3" id="KW-1185">Reference proteome</keyword>
<dbReference type="AlphaFoldDB" id="A0A0K1PQM9"/>
<evidence type="ECO:0000256" key="1">
    <source>
        <dbReference type="SAM" id="MobiDB-lite"/>
    </source>
</evidence>
<evidence type="ECO:0000313" key="2">
    <source>
        <dbReference type="EMBL" id="AKU95845.1"/>
    </source>
</evidence>
<dbReference type="STRING" id="1391654.AKJ09_02509"/>
<name>A0A0K1PQM9_9BACT</name>